<reference evidence="2 3" key="1">
    <citation type="journal article" date="2023" name="Hortic Res">
        <title>Pangenome of water caltrop reveals structural variations and asymmetric subgenome divergence after allopolyploidization.</title>
        <authorList>
            <person name="Zhang X."/>
            <person name="Chen Y."/>
            <person name="Wang L."/>
            <person name="Yuan Y."/>
            <person name="Fang M."/>
            <person name="Shi L."/>
            <person name="Lu R."/>
            <person name="Comes H.P."/>
            <person name="Ma Y."/>
            <person name="Chen Y."/>
            <person name="Huang G."/>
            <person name="Zhou Y."/>
            <person name="Zheng Z."/>
            <person name="Qiu Y."/>
        </authorList>
    </citation>
    <scope>NUCLEOTIDE SEQUENCE [LARGE SCALE GENOMIC DNA]</scope>
    <source>
        <tissue evidence="2">Roots</tissue>
    </source>
</reference>
<accession>A0AAN7K7T1</accession>
<evidence type="ECO:0000313" key="3">
    <source>
        <dbReference type="Proteomes" id="UP001345219"/>
    </source>
</evidence>
<evidence type="ECO:0000256" key="1">
    <source>
        <dbReference type="SAM" id="MobiDB-lite"/>
    </source>
</evidence>
<dbReference type="EMBL" id="JAXIOK010000008">
    <property type="protein sequence ID" value="KAK4763483.1"/>
    <property type="molecule type" value="Genomic_DNA"/>
</dbReference>
<proteinExistence type="predicted"/>
<keyword evidence="3" id="KW-1185">Reference proteome</keyword>
<sequence>MPEMEPPVSELSEKWARQPRLPPKRGLIKIKIFKTIFQSTFTSARKSIRPTSDSDAEGETAAGGRRDVTSSSPTPKDKTSAYTTEA</sequence>
<dbReference type="AlphaFoldDB" id="A0AAN7K7T1"/>
<feature type="region of interest" description="Disordered" evidence="1">
    <location>
        <begin position="43"/>
        <end position="86"/>
    </location>
</feature>
<comment type="caution">
    <text evidence="2">The sequence shown here is derived from an EMBL/GenBank/DDBJ whole genome shotgun (WGS) entry which is preliminary data.</text>
</comment>
<protein>
    <submittedName>
        <fullName evidence="2">Uncharacterized protein</fullName>
    </submittedName>
</protein>
<evidence type="ECO:0000313" key="2">
    <source>
        <dbReference type="EMBL" id="KAK4763483.1"/>
    </source>
</evidence>
<organism evidence="2 3">
    <name type="scientific">Trapa incisa</name>
    <dbReference type="NCBI Taxonomy" id="236973"/>
    <lineage>
        <taxon>Eukaryota</taxon>
        <taxon>Viridiplantae</taxon>
        <taxon>Streptophyta</taxon>
        <taxon>Embryophyta</taxon>
        <taxon>Tracheophyta</taxon>
        <taxon>Spermatophyta</taxon>
        <taxon>Magnoliopsida</taxon>
        <taxon>eudicotyledons</taxon>
        <taxon>Gunneridae</taxon>
        <taxon>Pentapetalae</taxon>
        <taxon>rosids</taxon>
        <taxon>malvids</taxon>
        <taxon>Myrtales</taxon>
        <taxon>Lythraceae</taxon>
        <taxon>Trapa</taxon>
    </lineage>
</organism>
<feature type="region of interest" description="Disordered" evidence="1">
    <location>
        <begin position="1"/>
        <end position="21"/>
    </location>
</feature>
<gene>
    <name evidence="2" type="ORF">SAY87_012921</name>
</gene>
<feature type="compositionally biased region" description="Polar residues" evidence="1">
    <location>
        <begin position="43"/>
        <end position="53"/>
    </location>
</feature>
<dbReference type="Proteomes" id="UP001345219">
    <property type="component" value="Chromosome 11"/>
</dbReference>
<name>A0AAN7K7T1_9MYRT</name>